<dbReference type="CDD" id="cd01822">
    <property type="entry name" value="Lysophospholipase_L1_like"/>
    <property type="match status" value="1"/>
</dbReference>
<evidence type="ECO:0000259" key="1">
    <source>
        <dbReference type="Pfam" id="PF13472"/>
    </source>
</evidence>
<protein>
    <recommendedName>
        <fullName evidence="1">SGNH hydrolase-type esterase domain-containing protein</fullName>
    </recommendedName>
</protein>
<reference evidence="2" key="1">
    <citation type="submission" date="2018-05" db="EMBL/GenBank/DDBJ databases">
        <authorList>
            <person name="Lanie J.A."/>
            <person name="Ng W.-L."/>
            <person name="Kazmierczak K.M."/>
            <person name="Andrzejewski T.M."/>
            <person name="Davidsen T.M."/>
            <person name="Wayne K.J."/>
            <person name="Tettelin H."/>
            <person name="Glass J.I."/>
            <person name="Rusch D."/>
            <person name="Podicherti R."/>
            <person name="Tsui H.-C.T."/>
            <person name="Winkler M.E."/>
        </authorList>
    </citation>
    <scope>NUCLEOTIDE SEQUENCE</scope>
</reference>
<dbReference type="PANTHER" id="PTHR30383">
    <property type="entry name" value="THIOESTERASE 1/PROTEASE 1/LYSOPHOSPHOLIPASE L1"/>
    <property type="match status" value="1"/>
</dbReference>
<dbReference type="GO" id="GO:0004622">
    <property type="term" value="F:phosphatidylcholine lysophospholipase activity"/>
    <property type="evidence" value="ECO:0007669"/>
    <property type="project" value="TreeGrafter"/>
</dbReference>
<accession>A0A382U5E6</accession>
<dbReference type="AlphaFoldDB" id="A0A382U5E6"/>
<dbReference type="InterPro" id="IPR051532">
    <property type="entry name" value="Ester_Hydrolysis_Enzymes"/>
</dbReference>
<evidence type="ECO:0000313" key="2">
    <source>
        <dbReference type="EMBL" id="SVD29001.1"/>
    </source>
</evidence>
<name>A0A382U5E6_9ZZZZ</name>
<dbReference type="EMBL" id="UINC01141330">
    <property type="protein sequence ID" value="SVD29001.1"/>
    <property type="molecule type" value="Genomic_DNA"/>
</dbReference>
<dbReference type="Pfam" id="PF13472">
    <property type="entry name" value="Lipase_GDSL_2"/>
    <property type="match status" value="1"/>
</dbReference>
<feature type="non-terminal residue" evidence="2">
    <location>
        <position position="1"/>
    </location>
</feature>
<sequence length="156" mass="17128">DSLGWNFEVFNAGLSGETSAGGLRRIDWLMRRPVDVFVLELGANDGLRGIDLKDTRSNLQQIIDRVKAKNPIISLVVVGMQMPPNLGAEYTEEFQRLFPGLAKENGAALVPFLLEGVADRPELNLSDGNHPTVEGHRIVAETVWATLGPVLEALRR</sequence>
<gene>
    <name evidence="2" type="ORF">METZ01_LOCUS381855</name>
</gene>
<proteinExistence type="predicted"/>
<dbReference type="Gene3D" id="3.40.50.1110">
    <property type="entry name" value="SGNH hydrolase"/>
    <property type="match status" value="1"/>
</dbReference>
<organism evidence="2">
    <name type="scientific">marine metagenome</name>
    <dbReference type="NCBI Taxonomy" id="408172"/>
    <lineage>
        <taxon>unclassified sequences</taxon>
        <taxon>metagenomes</taxon>
        <taxon>ecological metagenomes</taxon>
    </lineage>
</organism>
<dbReference type="PANTHER" id="PTHR30383:SF24">
    <property type="entry name" value="THIOESTERASE 1_PROTEASE 1_LYSOPHOSPHOLIPASE L1"/>
    <property type="match status" value="1"/>
</dbReference>
<dbReference type="SUPFAM" id="SSF52266">
    <property type="entry name" value="SGNH hydrolase"/>
    <property type="match status" value="1"/>
</dbReference>
<dbReference type="InterPro" id="IPR036514">
    <property type="entry name" value="SGNH_hydro_sf"/>
</dbReference>
<dbReference type="InterPro" id="IPR013830">
    <property type="entry name" value="SGNH_hydro"/>
</dbReference>
<feature type="domain" description="SGNH hydrolase-type esterase" evidence="1">
    <location>
        <begin position="8"/>
        <end position="138"/>
    </location>
</feature>